<dbReference type="PANTHER" id="PTHR35526:SF3">
    <property type="entry name" value="ANTI-SIGMA-F FACTOR RSBW"/>
    <property type="match status" value="1"/>
</dbReference>
<keyword evidence="1" id="KW-0808">Transferase</keyword>
<comment type="caution">
    <text evidence="3">The sequence shown here is derived from an EMBL/GenBank/DDBJ whole genome shotgun (WGS) entry which is preliminary data.</text>
</comment>
<dbReference type="Proteomes" id="UP001595816">
    <property type="component" value="Unassembled WGS sequence"/>
</dbReference>
<sequence>MPPDHAAELVAERSFRLDGLSAVREVAAAATHRAGAGADRADVMMIIVNELATNAILYGGGAGRLRVWRTPEKVFCEVSDAGVGMPDPFSVGSEPATPDALSGRGLWLVRQLADGVEIHSGDAGTTVVAWLNLTDLALAPSRAQHAGHAASPG</sequence>
<dbReference type="InterPro" id="IPR003594">
    <property type="entry name" value="HATPase_dom"/>
</dbReference>
<dbReference type="Gene3D" id="3.30.565.10">
    <property type="entry name" value="Histidine kinase-like ATPase, C-terminal domain"/>
    <property type="match status" value="1"/>
</dbReference>
<gene>
    <name evidence="3" type="ORF">ACFOZ4_28080</name>
</gene>
<dbReference type="InterPro" id="IPR050267">
    <property type="entry name" value="Anti-sigma-factor_SerPK"/>
</dbReference>
<proteinExistence type="predicted"/>
<evidence type="ECO:0000313" key="3">
    <source>
        <dbReference type="EMBL" id="MFC4134488.1"/>
    </source>
</evidence>
<evidence type="ECO:0000256" key="1">
    <source>
        <dbReference type="ARBA" id="ARBA00022527"/>
    </source>
</evidence>
<keyword evidence="1" id="KW-0418">Kinase</keyword>
<dbReference type="EMBL" id="JBHSAY010000015">
    <property type="protein sequence ID" value="MFC4134488.1"/>
    <property type="molecule type" value="Genomic_DNA"/>
</dbReference>
<dbReference type="PANTHER" id="PTHR35526">
    <property type="entry name" value="ANTI-SIGMA-F FACTOR RSBW-RELATED"/>
    <property type="match status" value="1"/>
</dbReference>
<dbReference type="CDD" id="cd16936">
    <property type="entry name" value="HATPase_RsbW-like"/>
    <property type="match status" value="1"/>
</dbReference>
<dbReference type="InterPro" id="IPR036890">
    <property type="entry name" value="HATPase_C_sf"/>
</dbReference>
<name>A0ABV8LVL7_9ACTN</name>
<feature type="domain" description="Histidine kinase/HSP90-like ATPase" evidence="2">
    <location>
        <begin position="16"/>
        <end position="128"/>
    </location>
</feature>
<organism evidence="3 4">
    <name type="scientific">Hamadaea flava</name>
    <dbReference type="NCBI Taxonomy" id="1742688"/>
    <lineage>
        <taxon>Bacteria</taxon>
        <taxon>Bacillati</taxon>
        <taxon>Actinomycetota</taxon>
        <taxon>Actinomycetes</taxon>
        <taxon>Micromonosporales</taxon>
        <taxon>Micromonosporaceae</taxon>
        <taxon>Hamadaea</taxon>
    </lineage>
</organism>
<evidence type="ECO:0000313" key="4">
    <source>
        <dbReference type="Proteomes" id="UP001595816"/>
    </source>
</evidence>
<protein>
    <submittedName>
        <fullName evidence="3">ATP-binding protein</fullName>
    </submittedName>
</protein>
<reference evidence="4" key="1">
    <citation type="journal article" date="2019" name="Int. J. Syst. Evol. Microbiol.">
        <title>The Global Catalogue of Microorganisms (GCM) 10K type strain sequencing project: providing services to taxonomists for standard genome sequencing and annotation.</title>
        <authorList>
            <consortium name="The Broad Institute Genomics Platform"/>
            <consortium name="The Broad Institute Genome Sequencing Center for Infectious Disease"/>
            <person name="Wu L."/>
            <person name="Ma J."/>
        </authorList>
    </citation>
    <scope>NUCLEOTIDE SEQUENCE [LARGE SCALE GENOMIC DNA]</scope>
    <source>
        <strain evidence="4">CGMCC 4.7289</strain>
    </source>
</reference>
<dbReference type="Pfam" id="PF13581">
    <property type="entry name" value="HATPase_c_2"/>
    <property type="match status" value="1"/>
</dbReference>
<keyword evidence="3" id="KW-0547">Nucleotide-binding</keyword>
<accession>A0ABV8LVL7</accession>
<dbReference type="RefSeq" id="WP_253761363.1">
    <property type="nucleotide sequence ID" value="NZ_JAMZDZ010000001.1"/>
</dbReference>
<evidence type="ECO:0000259" key="2">
    <source>
        <dbReference type="Pfam" id="PF13581"/>
    </source>
</evidence>
<keyword evidence="1" id="KW-0723">Serine/threonine-protein kinase</keyword>
<dbReference type="GO" id="GO:0005524">
    <property type="term" value="F:ATP binding"/>
    <property type="evidence" value="ECO:0007669"/>
    <property type="project" value="UniProtKB-KW"/>
</dbReference>
<dbReference type="SUPFAM" id="SSF55874">
    <property type="entry name" value="ATPase domain of HSP90 chaperone/DNA topoisomerase II/histidine kinase"/>
    <property type="match status" value="1"/>
</dbReference>
<keyword evidence="3" id="KW-0067">ATP-binding</keyword>
<keyword evidence="4" id="KW-1185">Reference proteome</keyword>